<dbReference type="Proteomes" id="UP001171751">
    <property type="component" value="Unassembled WGS sequence"/>
</dbReference>
<accession>A0AA43UBJ6</accession>
<dbReference type="Gene3D" id="1.10.10.10">
    <property type="entry name" value="Winged helix-like DNA-binding domain superfamily/Winged helix DNA-binding domain"/>
    <property type="match status" value="1"/>
</dbReference>
<dbReference type="GO" id="GO:0009249">
    <property type="term" value="P:protein lipoylation"/>
    <property type="evidence" value="ECO:0007669"/>
    <property type="project" value="UniProtKB-ARBA"/>
</dbReference>
<dbReference type="InterPro" id="IPR004143">
    <property type="entry name" value="BPL_LPL_catalytic"/>
</dbReference>
<keyword evidence="2" id="KW-0067">ATP-binding</keyword>
<evidence type="ECO:0000313" key="4">
    <source>
        <dbReference type="EMBL" id="MDO5456770.1"/>
    </source>
</evidence>
<dbReference type="EC" id="6.3.4.15" evidence="2"/>
<keyword evidence="1 2" id="KW-0436">Ligase</keyword>
<reference evidence="4" key="1">
    <citation type="submission" date="2023-07" db="EMBL/GenBank/DDBJ databases">
        <title>Between Cages and Wild: Unraveling the Impact of Captivity on Animal Microbiomes and Antimicrobial Resistance.</title>
        <authorList>
            <person name="Schmartz G.P."/>
            <person name="Rehner J."/>
            <person name="Schuff M.J."/>
            <person name="Becker S.L."/>
            <person name="Kravczyk M."/>
            <person name="Gurevich A."/>
            <person name="Francke R."/>
            <person name="Mueller R."/>
            <person name="Keller V."/>
            <person name="Keller A."/>
        </authorList>
    </citation>
    <scope>NUCLEOTIDE SEQUENCE</scope>
    <source>
        <strain evidence="4">S39M_St_73</strain>
    </source>
</reference>
<dbReference type="EMBL" id="JAUNQW010000001">
    <property type="protein sequence ID" value="MDO5456770.1"/>
    <property type="molecule type" value="Genomic_DNA"/>
</dbReference>
<keyword evidence="2" id="KW-0805">Transcription regulation</keyword>
<keyword evidence="2" id="KW-0238">DNA-binding</keyword>
<dbReference type="Gene3D" id="3.30.930.10">
    <property type="entry name" value="Bira Bifunctional Protein, Domain 2"/>
    <property type="match status" value="1"/>
</dbReference>
<dbReference type="AlphaFoldDB" id="A0AA43UBJ6"/>
<dbReference type="InterPro" id="IPR030855">
    <property type="entry name" value="Bifunct_BirA"/>
</dbReference>
<dbReference type="SUPFAM" id="SSF55681">
    <property type="entry name" value="Class II aaRS and biotin synthetases"/>
    <property type="match status" value="1"/>
</dbReference>
<dbReference type="InterPro" id="IPR036388">
    <property type="entry name" value="WH-like_DNA-bd_sf"/>
</dbReference>
<gene>
    <name evidence="2" type="primary">birA</name>
    <name evidence="4" type="ORF">Q4F26_00355</name>
</gene>
<dbReference type="GO" id="GO:0003677">
    <property type="term" value="F:DNA binding"/>
    <property type="evidence" value="ECO:0007669"/>
    <property type="project" value="UniProtKB-UniRule"/>
</dbReference>
<evidence type="ECO:0000256" key="1">
    <source>
        <dbReference type="ARBA" id="ARBA00022598"/>
    </source>
</evidence>
<feature type="binding site" evidence="2">
    <location>
        <begin position="119"/>
        <end position="121"/>
    </location>
    <ligand>
        <name>biotin</name>
        <dbReference type="ChEBI" id="CHEBI:57586"/>
    </ligand>
</feature>
<dbReference type="PANTHER" id="PTHR12835">
    <property type="entry name" value="BIOTIN PROTEIN LIGASE"/>
    <property type="match status" value="1"/>
</dbReference>
<sequence length="331" mass="37550">MTTKEKVLRMLLEQKMTTLSGTAMAEEIGVSRNAVWKVIQDLQAYGYTIDSIPGRGYQLVDYTDQVDPVLIEYLLTDASTFKVSYHPEVSSTNDLARRDLLDFPDQNTLVIAGKQSSGRGRRGRVFYSDLSHGLYMSLGIRPHTDDFKEIPIYTLLTAAACLQAFDPYIEDELQVKWVNDLFYQGRKVAGILSEMVTHLENHDVPGVVIGIGINLAGQFSKAGQEIQNVAGTIFGEEIPESFNVNEFIVHFLNYFNTYQDQLPQKAFLEIYKERLLGLNQEIYYQIGQEKETGIIRGINDDGHLLIEDDQRQIKALYGQEIHFSSSQFLDK</sequence>
<dbReference type="InterPro" id="IPR004408">
    <property type="entry name" value="Biotin_CoA_COase_ligase"/>
</dbReference>
<feature type="binding site" evidence="2">
    <location>
        <begin position="91"/>
        <end position="93"/>
    </location>
    <ligand>
        <name>biotin</name>
        <dbReference type="ChEBI" id="CHEBI:57586"/>
    </ligand>
</feature>
<comment type="catalytic activity">
    <reaction evidence="2">
        <text>biotin + L-lysyl-[protein] + ATP = N(6)-biotinyl-L-lysyl-[protein] + AMP + diphosphate + H(+)</text>
        <dbReference type="Rhea" id="RHEA:11756"/>
        <dbReference type="Rhea" id="RHEA-COMP:9752"/>
        <dbReference type="Rhea" id="RHEA-COMP:10505"/>
        <dbReference type="ChEBI" id="CHEBI:15378"/>
        <dbReference type="ChEBI" id="CHEBI:29969"/>
        <dbReference type="ChEBI" id="CHEBI:30616"/>
        <dbReference type="ChEBI" id="CHEBI:33019"/>
        <dbReference type="ChEBI" id="CHEBI:57586"/>
        <dbReference type="ChEBI" id="CHEBI:83144"/>
        <dbReference type="ChEBI" id="CHEBI:456215"/>
        <dbReference type="EC" id="6.3.4.15"/>
    </reaction>
</comment>
<dbReference type="Gene3D" id="2.30.30.100">
    <property type="match status" value="1"/>
</dbReference>
<dbReference type="Pfam" id="PF08279">
    <property type="entry name" value="HTH_11"/>
    <property type="match status" value="1"/>
</dbReference>
<feature type="DNA-binding region" description="H-T-H motif" evidence="2">
    <location>
        <begin position="21"/>
        <end position="40"/>
    </location>
</feature>
<comment type="similarity">
    <text evidence="2">Belongs to the biotin--protein ligase family.</text>
</comment>
<keyword evidence="5" id="KW-1185">Reference proteome</keyword>
<name>A0AA43UBJ6_9LACT</name>
<feature type="binding site" evidence="2">
    <location>
        <position position="115"/>
    </location>
    <ligand>
        <name>biotin</name>
        <dbReference type="ChEBI" id="CHEBI:57586"/>
    </ligand>
</feature>
<organism evidence="4 5">
    <name type="scientific">Atopococcus tabaci</name>
    <dbReference type="NCBI Taxonomy" id="269774"/>
    <lineage>
        <taxon>Bacteria</taxon>
        <taxon>Bacillati</taxon>
        <taxon>Bacillota</taxon>
        <taxon>Bacilli</taxon>
        <taxon>Lactobacillales</taxon>
        <taxon>Carnobacteriaceae</taxon>
        <taxon>Atopococcus</taxon>
    </lineage>
</organism>
<dbReference type="GO" id="GO:0016740">
    <property type="term" value="F:transferase activity"/>
    <property type="evidence" value="ECO:0007669"/>
    <property type="project" value="UniProtKB-ARBA"/>
</dbReference>
<dbReference type="GO" id="GO:0004077">
    <property type="term" value="F:biotin--[biotin carboxyl-carrier protein] ligase activity"/>
    <property type="evidence" value="ECO:0007669"/>
    <property type="project" value="UniProtKB-UniRule"/>
</dbReference>
<comment type="function">
    <text evidence="2">Acts both as a biotin--[acetyl-CoA-carboxylase] ligase and a repressor.</text>
</comment>
<evidence type="ECO:0000256" key="2">
    <source>
        <dbReference type="HAMAP-Rule" id="MF_00978"/>
    </source>
</evidence>
<dbReference type="NCBIfam" id="TIGR00121">
    <property type="entry name" value="birA_ligase"/>
    <property type="match status" value="1"/>
</dbReference>
<evidence type="ECO:0000259" key="3">
    <source>
        <dbReference type="PROSITE" id="PS51733"/>
    </source>
</evidence>
<keyword evidence="2" id="KW-0804">Transcription</keyword>
<keyword evidence="2" id="KW-0678">Repressor</keyword>
<comment type="caution">
    <text evidence="4">The sequence shown here is derived from an EMBL/GenBank/DDBJ whole genome shotgun (WGS) entry which is preliminary data.</text>
</comment>
<feature type="binding site" evidence="2">
    <location>
        <position position="187"/>
    </location>
    <ligand>
        <name>biotin</name>
        <dbReference type="ChEBI" id="CHEBI:57586"/>
    </ligand>
</feature>
<dbReference type="InterPro" id="IPR013196">
    <property type="entry name" value="HTH_11"/>
</dbReference>
<dbReference type="GO" id="GO:0005737">
    <property type="term" value="C:cytoplasm"/>
    <property type="evidence" value="ECO:0007669"/>
    <property type="project" value="TreeGrafter"/>
</dbReference>
<evidence type="ECO:0000313" key="5">
    <source>
        <dbReference type="Proteomes" id="UP001171751"/>
    </source>
</evidence>
<proteinExistence type="inferred from homology"/>
<dbReference type="Pfam" id="PF03099">
    <property type="entry name" value="BPL_LplA_LipB"/>
    <property type="match status" value="1"/>
</dbReference>
<dbReference type="GO" id="GO:0006355">
    <property type="term" value="P:regulation of DNA-templated transcription"/>
    <property type="evidence" value="ECO:0007669"/>
    <property type="project" value="UniProtKB-UniRule"/>
</dbReference>
<dbReference type="CDD" id="cd16442">
    <property type="entry name" value="BPL"/>
    <property type="match status" value="1"/>
</dbReference>
<dbReference type="SUPFAM" id="SSF46785">
    <property type="entry name" value="Winged helix' DNA-binding domain"/>
    <property type="match status" value="1"/>
</dbReference>
<dbReference type="GO" id="GO:0005524">
    <property type="term" value="F:ATP binding"/>
    <property type="evidence" value="ECO:0007669"/>
    <property type="project" value="UniProtKB-UniRule"/>
</dbReference>
<dbReference type="PANTHER" id="PTHR12835:SF5">
    <property type="entry name" value="BIOTIN--PROTEIN LIGASE"/>
    <property type="match status" value="1"/>
</dbReference>
<dbReference type="PROSITE" id="PS51733">
    <property type="entry name" value="BPL_LPL_CATALYTIC"/>
    <property type="match status" value="1"/>
</dbReference>
<dbReference type="InterPro" id="IPR045864">
    <property type="entry name" value="aa-tRNA-synth_II/BPL/LPL"/>
</dbReference>
<feature type="domain" description="BPL/LPL catalytic" evidence="3">
    <location>
        <begin position="75"/>
        <end position="263"/>
    </location>
</feature>
<keyword evidence="2" id="KW-0092">Biotin</keyword>
<dbReference type="InterPro" id="IPR036390">
    <property type="entry name" value="WH_DNA-bd_sf"/>
</dbReference>
<keyword evidence="2" id="KW-0547">Nucleotide-binding</keyword>
<dbReference type="HAMAP" id="MF_00978">
    <property type="entry name" value="Bifunct_BirA"/>
    <property type="match status" value="1"/>
</dbReference>
<protein>
    <recommendedName>
        <fullName evidence="2">Bifunctional ligase/repressor BirA</fullName>
    </recommendedName>
    <alternativeName>
        <fullName evidence="2">Biotin--[acetyl-CoA-carboxylase] ligase</fullName>
        <ecNumber evidence="2">6.3.4.15</ecNumber>
    </alternativeName>
    <alternativeName>
        <fullName evidence="2">Biotin--protein ligase</fullName>
    </alternativeName>
    <alternativeName>
        <fullName evidence="2">Biotin-[acetyl-CoA carboxylase] synthetase</fullName>
    </alternativeName>
</protein>